<dbReference type="AlphaFoldDB" id="A0AAV2S0W4"/>
<sequence length="106" mass="11844">MDKNITDITENVALANIKFGLKIFLNSFLVFIFAVGGEMLNRTLKSLGFENVNVGHMIVAFRHSQVFIEQLFGGTGAVDPTAIILLSDDYDDDDDDFDDDDDDDDY</sequence>
<name>A0AAV2S0W4_MEGNR</name>
<evidence type="ECO:0000313" key="3">
    <source>
        <dbReference type="Proteomes" id="UP001497623"/>
    </source>
</evidence>
<gene>
    <name evidence="2" type="ORF">MNOR_LOCUS30010</name>
</gene>
<reference evidence="2 3" key="1">
    <citation type="submission" date="2024-05" db="EMBL/GenBank/DDBJ databases">
        <authorList>
            <person name="Wallberg A."/>
        </authorList>
    </citation>
    <scope>NUCLEOTIDE SEQUENCE [LARGE SCALE GENOMIC DNA]</scope>
</reference>
<organism evidence="2 3">
    <name type="scientific">Meganyctiphanes norvegica</name>
    <name type="common">Northern krill</name>
    <name type="synonym">Thysanopoda norvegica</name>
    <dbReference type="NCBI Taxonomy" id="48144"/>
    <lineage>
        <taxon>Eukaryota</taxon>
        <taxon>Metazoa</taxon>
        <taxon>Ecdysozoa</taxon>
        <taxon>Arthropoda</taxon>
        <taxon>Crustacea</taxon>
        <taxon>Multicrustacea</taxon>
        <taxon>Malacostraca</taxon>
        <taxon>Eumalacostraca</taxon>
        <taxon>Eucarida</taxon>
        <taxon>Euphausiacea</taxon>
        <taxon>Euphausiidae</taxon>
        <taxon>Meganyctiphanes</taxon>
    </lineage>
</organism>
<evidence type="ECO:0000313" key="2">
    <source>
        <dbReference type="EMBL" id="CAL4147314.1"/>
    </source>
</evidence>
<dbReference type="Proteomes" id="UP001497623">
    <property type="component" value="Unassembled WGS sequence"/>
</dbReference>
<keyword evidence="1" id="KW-0812">Transmembrane</keyword>
<accession>A0AAV2S0W4</accession>
<protein>
    <submittedName>
        <fullName evidence="2">Uncharacterized protein</fullName>
    </submittedName>
</protein>
<evidence type="ECO:0000256" key="1">
    <source>
        <dbReference type="SAM" id="Phobius"/>
    </source>
</evidence>
<feature type="transmembrane region" description="Helical" evidence="1">
    <location>
        <begin position="19"/>
        <end position="37"/>
    </location>
</feature>
<keyword evidence="1" id="KW-0472">Membrane</keyword>
<comment type="caution">
    <text evidence="2">The sequence shown here is derived from an EMBL/GenBank/DDBJ whole genome shotgun (WGS) entry which is preliminary data.</text>
</comment>
<keyword evidence="3" id="KW-1185">Reference proteome</keyword>
<proteinExistence type="predicted"/>
<keyword evidence="1" id="KW-1133">Transmembrane helix</keyword>
<dbReference type="EMBL" id="CAXKWB010035800">
    <property type="protein sequence ID" value="CAL4147314.1"/>
    <property type="molecule type" value="Genomic_DNA"/>
</dbReference>